<dbReference type="InterPro" id="IPR018641">
    <property type="entry name" value="Trfase_1_rSAM/seldom-assoc"/>
</dbReference>
<evidence type="ECO:0000313" key="1">
    <source>
        <dbReference type="EMBL" id="GHO42313.1"/>
    </source>
</evidence>
<dbReference type="AlphaFoldDB" id="A0A8J3MQ68"/>
<keyword evidence="2" id="KW-1185">Reference proteome</keyword>
<dbReference type="RefSeq" id="WP_220191864.1">
    <property type="nucleotide sequence ID" value="NZ_BNJF01000001.1"/>
</dbReference>
<protein>
    <recommendedName>
        <fullName evidence="3">Glycosyltransferase</fullName>
    </recommendedName>
</protein>
<gene>
    <name evidence="1" type="ORF">KSX_04760</name>
</gene>
<dbReference type="Proteomes" id="UP000612362">
    <property type="component" value="Unassembled WGS sequence"/>
</dbReference>
<evidence type="ECO:0008006" key="3">
    <source>
        <dbReference type="Google" id="ProtNLM"/>
    </source>
</evidence>
<organism evidence="1 2">
    <name type="scientific">Ktedonospora formicarum</name>
    <dbReference type="NCBI Taxonomy" id="2778364"/>
    <lineage>
        <taxon>Bacteria</taxon>
        <taxon>Bacillati</taxon>
        <taxon>Chloroflexota</taxon>
        <taxon>Ktedonobacteria</taxon>
        <taxon>Ktedonobacterales</taxon>
        <taxon>Ktedonobacteraceae</taxon>
        <taxon>Ktedonospora</taxon>
    </lineage>
</organism>
<dbReference type="NCBIfam" id="TIGR04282">
    <property type="entry name" value="glyco_like_cofC"/>
    <property type="match status" value="1"/>
</dbReference>
<dbReference type="Pfam" id="PF09837">
    <property type="entry name" value="DUF2064"/>
    <property type="match status" value="1"/>
</dbReference>
<dbReference type="Gene3D" id="3.90.550.10">
    <property type="entry name" value="Spore Coat Polysaccharide Biosynthesis Protein SpsA, Chain A"/>
    <property type="match status" value="1"/>
</dbReference>
<name>A0A8J3MQ68_9CHLR</name>
<accession>A0A8J3MQ68</accession>
<evidence type="ECO:0000313" key="2">
    <source>
        <dbReference type="Proteomes" id="UP000612362"/>
    </source>
</evidence>
<dbReference type="SUPFAM" id="SSF53448">
    <property type="entry name" value="Nucleotide-diphospho-sugar transferases"/>
    <property type="match status" value="1"/>
</dbReference>
<dbReference type="InterPro" id="IPR029044">
    <property type="entry name" value="Nucleotide-diphossugar_trans"/>
</dbReference>
<dbReference type="EMBL" id="BNJF01000001">
    <property type="protein sequence ID" value="GHO42313.1"/>
    <property type="molecule type" value="Genomic_DNA"/>
</dbReference>
<dbReference type="PANTHER" id="PTHR36529">
    <property type="entry name" value="SLL1095 PROTEIN"/>
    <property type="match status" value="1"/>
</dbReference>
<sequence length="253" mass="28438">MPKTALVIMARYPELGKTKTRLARTLGEEATLEIYQAFLKDLAQRFAVPEYALNWAYFPPYADFASYCTTLVPEEARHMRTIPQQGGDLGERLRYVFEWTRDQGFQQTIVMSSDSPHIERDVVDKAIQALERTDMVLGPAEDGGYYLLGLHEPYDVFSGIPMSTNVVAEMTIAAARRYGLSYQLLETLQDVDEVADLVQLTRLLESEPSLAPATAACLERLKSRVLPCKNLCAHACPSRRDAREAMPTQRTGN</sequence>
<dbReference type="PANTHER" id="PTHR36529:SF1">
    <property type="entry name" value="GLYCOSYLTRANSFERASE"/>
    <property type="match status" value="1"/>
</dbReference>
<proteinExistence type="predicted"/>
<reference evidence="1" key="1">
    <citation type="submission" date="2020-10" db="EMBL/GenBank/DDBJ databases">
        <title>Taxonomic study of unclassified bacteria belonging to the class Ktedonobacteria.</title>
        <authorList>
            <person name="Yabe S."/>
            <person name="Wang C.M."/>
            <person name="Zheng Y."/>
            <person name="Sakai Y."/>
            <person name="Cavaletti L."/>
            <person name="Monciardini P."/>
            <person name="Donadio S."/>
        </authorList>
    </citation>
    <scope>NUCLEOTIDE SEQUENCE</scope>
    <source>
        <strain evidence="1">SOSP1-1</strain>
    </source>
</reference>
<comment type="caution">
    <text evidence="1">The sequence shown here is derived from an EMBL/GenBank/DDBJ whole genome shotgun (WGS) entry which is preliminary data.</text>
</comment>